<organism evidence="1 2">
    <name type="scientific">Paragonimus heterotremus</name>
    <dbReference type="NCBI Taxonomy" id="100268"/>
    <lineage>
        <taxon>Eukaryota</taxon>
        <taxon>Metazoa</taxon>
        <taxon>Spiralia</taxon>
        <taxon>Lophotrochozoa</taxon>
        <taxon>Platyhelminthes</taxon>
        <taxon>Trematoda</taxon>
        <taxon>Digenea</taxon>
        <taxon>Plagiorchiida</taxon>
        <taxon>Troglotremata</taxon>
        <taxon>Troglotrematidae</taxon>
        <taxon>Paragonimus</taxon>
    </lineage>
</organism>
<dbReference type="EMBL" id="LUCH01005675">
    <property type="protein sequence ID" value="KAF5397873.1"/>
    <property type="molecule type" value="Genomic_DNA"/>
</dbReference>
<dbReference type="AlphaFoldDB" id="A0A8J4T3Q4"/>
<gene>
    <name evidence="1" type="ORF">PHET_08858</name>
</gene>
<accession>A0A8J4T3Q4</accession>
<sequence>MFNVVQFTTGGMAVVPVDWMLSETKRTSYLEVPTLSSSSPSPKVQSASVSTVQAGTTSIFPKPPPVNLGNIATIRATNTSDNVVIGAAVLDRANERSAFLTAKVLEGANSQMRQTVFHPAFAKQVNYTGINQKIASRDGKTLANMRAAEAGDRSLLAAAIRTWLKRSRDRGVARRQTKRCSEHTLVT</sequence>
<protein>
    <submittedName>
        <fullName evidence="1">Uncharacterized protein</fullName>
    </submittedName>
</protein>
<dbReference type="Proteomes" id="UP000748531">
    <property type="component" value="Unassembled WGS sequence"/>
</dbReference>
<evidence type="ECO:0000313" key="2">
    <source>
        <dbReference type="Proteomes" id="UP000748531"/>
    </source>
</evidence>
<reference evidence="1" key="1">
    <citation type="submission" date="2019-05" db="EMBL/GenBank/DDBJ databases">
        <title>Annotation for the trematode Paragonimus heterotremus.</title>
        <authorList>
            <person name="Choi Y.-J."/>
        </authorList>
    </citation>
    <scope>NUCLEOTIDE SEQUENCE</scope>
    <source>
        <strain evidence="1">LC</strain>
    </source>
</reference>
<name>A0A8J4T3Q4_9TREM</name>
<evidence type="ECO:0000313" key="1">
    <source>
        <dbReference type="EMBL" id="KAF5397873.1"/>
    </source>
</evidence>
<keyword evidence="2" id="KW-1185">Reference proteome</keyword>
<comment type="caution">
    <text evidence="1">The sequence shown here is derived from an EMBL/GenBank/DDBJ whole genome shotgun (WGS) entry which is preliminary data.</text>
</comment>
<proteinExistence type="predicted"/>